<dbReference type="SUPFAM" id="SSF56672">
    <property type="entry name" value="DNA/RNA polymerases"/>
    <property type="match status" value="1"/>
</dbReference>
<dbReference type="OrthoDB" id="5366084at2"/>
<dbReference type="Proteomes" id="UP000252669">
    <property type="component" value="Unassembled WGS sequence"/>
</dbReference>
<evidence type="ECO:0000256" key="5">
    <source>
        <dbReference type="ARBA" id="ARBA00022842"/>
    </source>
</evidence>
<dbReference type="AlphaFoldDB" id="A0A366MUH3"/>
<protein>
    <recommendedName>
        <fullName evidence="1">RNA-directed DNA polymerase</fullName>
        <ecNumber evidence="1">2.7.7.49</ecNumber>
    </recommendedName>
</protein>
<comment type="catalytic activity">
    <reaction evidence="9">
        <text>DNA(n) + a 2'-deoxyribonucleoside 5'-triphosphate = DNA(n+1) + diphosphate</text>
        <dbReference type="Rhea" id="RHEA:22508"/>
        <dbReference type="Rhea" id="RHEA-COMP:17339"/>
        <dbReference type="Rhea" id="RHEA-COMP:17340"/>
        <dbReference type="ChEBI" id="CHEBI:33019"/>
        <dbReference type="ChEBI" id="CHEBI:61560"/>
        <dbReference type="ChEBI" id="CHEBI:173112"/>
        <dbReference type="EC" id="2.7.7.49"/>
    </reaction>
</comment>
<dbReference type="GO" id="GO:0003723">
    <property type="term" value="F:RNA binding"/>
    <property type="evidence" value="ECO:0007669"/>
    <property type="project" value="InterPro"/>
</dbReference>
<proteinExistence type="inferred from homology"/>
<keyword evidence="3" id="KW-0548">Nucleotidyltransferase</keyword>
<reference evidence="11 12" key="1">
    <citation type="submission" date="2017-10" db="EMBL/GenBank/DDBJ databases">
        <title>Genomics of the genus Arcobacter.</title>
        <authorList>
            <person name="Perez-Cataluna A."/>
            <person name="Figueras M.J."/>
        </authorList>
    </citation>
    <scope>NUCLEOTIDE SEQUENCE [LARGE SCALE GENOMIC DNA]</scope>
    <source>
        <strain evidence="11 12">CECT 9230</strain>
    </source>
</reference>
<dbReference type="InterPro" id="IPR000123">
    <property type="entry name" value="Reverse_transcriptase_msDNA"/>
</dbReference>
<evidence type="ECO:0000256" key="2">
    <source>
        <dbReference type="ARBA" id="ARBA00022679"/>
    </source>
</evidence>
<dbReference type="PANTHER" id="PTHR34047">
    <property type="entry name" value="NUCLEAR INTRON MATURASE 1, MITOCHONDRIAL-RELATED"/>
    <property type="match status" value="1"/>
</dbReference>
<dbReference type="InterPro" id="IPR051083">
    <property type="entry name" value="GrpII_Intron_Splice-Mob/Def"/>
</dbReference>
<name>A0A366MUH3_9BACT</name>
<evidence type="ECO:0000256" key="3">
    <source>
        <dbReference type="ARBA" id="ARBA00022695"/>
    </source>
</evidence>
<dbReference type="Pfam" id="PF00078">
    <property type="entry name" value="RVT_1"/>
    <property type="match status" value="1"/>
</dbReference>
<evidence type="ECO:0000256" key="7">
    <source>
        <dbReference type="ARBA" id="ARBA00023118"/>
    </source>
</evidence>
<keyword evidence="4" id="KW-0479">Metal-binding</keyword>
<evidence type="ECO:0000313" key="12">
    <source>
        <dbReference type="Proteomes" id="UP000252669"/>
    </source>
</evidence>
<evidence type="ECO:0000259" key="10">
    <source>
        <dbReference type="PROSITE" id="PS50878"/>
    </source>
</evidence>
<organism evidence="11 12">
    <name type="scientific">Aliarcobacter vitoriensis</name>
    <dbReference type="NCBI Taxonomy" id="2011099"/>
    <lineage>
        <taxon>Bacteria</taxon>
        <taxon>Pseudomonadati</taxon>
        <taxon>Campylobacterota</taxon>
        <taxon>Epsilonproteobacteria</taxon>
        <taxon>Campylobacterales</taxon>
        <taxon>Arcobacteraceae</taxon>
        <taxon>Aliarcobacter</taxon>
    </lineage>
</organism>
<dbReference type="PRINTS" id="PR00866">
    <property type="entry name" value="RNADNAPOLMS"/>
</dbReference>
<dbReference type="PROSITE" id="PS50878">
    <property type="entry name" value="RT_POL"/>
    <property type="match status" value="1"/>
</dbReference>
<dbReference type="GO" id="GO:0003964">
    <property type="term" value="F:RNA-directed DNA polymerase activity"/>
    <property type="evidence" value="ECO:0007669"/>
    <property type="project" value="UniProtKB-KW"/>
</dbReference>
<dbReference type="GO" id="GO:0046872">
    <property type="term" value="F:metal ion binding"/>
    <property type="evidence" value="ECO:0007669"/>
    <property type="project" value="UniProtKB-KW"/>
</dbReference>
<dbReference type="PANTHER" id="PTHR34047:SF7">
    <property type="entry name" value="RNA-DIRECTED DNA POLYMERASE"/>
    <property type="match status" value="1"/>
</dbReference>
<dbReference type="EC" id="2.7.7.49" evidence="1"/>
<comment type="similarity">
    <text evidence="8">Belongs to the bacterial reverse transcriptase family.</text>
</comment>
<evidence type="ECO:0000313" key="11">
    <source>
        <dbReference type="EMBL" id="RBQ29234.1"/>
    </source>
</evidence>
<dbReference type="InterPro" id="IPR043128">
    <property type="entry name" value="Rev_trsase/Diguanyl_cyclase"/>
</dbReference>
<feature type="domain" description="Reverse transcriptase" evidence="10">
    <location>
        <begin position="1"/>
        <end position="243"/>
    </location>
</feature>
<keyword evidence="5" id="KW-0460">Magnesium</keyword>
<evidence type="ECO:0000256" key="6">
    <source>
        <dbReference type="ARBA" id="ARBA00022918"/>
    </source>
</evidence>
<sequence length="356" mass="42560">MKINKKQLFQQIKLLLNSNNRINNLEVEEFKIGKNFFYKIDNIEIIKFHDWLNNYLLDKIEINNSSKAFITDKSYLDFFEPHIKNYNFIRLDIKSFFHSINIKDIANAAKAYFDKDTIELDKKYPLLSFFLFFTTYKIPDISENKKFINKRVLPMGFKTSPKISNIVFRSLDIQIQKLCIKNGITYTRYVDDMLFSSKKDLTYIHTDSFIEQISFILNQMNFQLNSKKTIKAKHTISLNGYTIDSSKKEFRISNKKLLKIKKLIYMKNIQKKSAKDILKKLFPKDFRKYKLRYCSSQLENKIKGYRSYLLSFIVFDNKYKCLSENTKNSYIDLINKLEKLILLDTKVYNDEIDEDF</sequence>
<comment type="caution">
    <text evidence="11">The sequence shown here is derived from an EMBL/GenBank/DDBJ whole genome shotgun (WGS) entry which is preliminary data.</text>
</comment>
<keyword evidence="12" id="KW-1185">Reference proteome</keyword>
<dbReference type="EMBL" id="PDKB01000007">
    <property type="protein sequence ID" value="RBQ29234.1"/>
    <property type="molecule type" value="Genomic_DNA"/>
</dbReference>
<keyword evidence="2" id="KW-0808">Transferase</keyword>
<keyword evidence="6 11" id="KW-0695">RNA-directed DNA polymerase</keyword>
<dbReference type="RefSeq" id="WP_113894116.1">
    <property type="nucleotide sequence ID" value="NZ_JANJGA010000008.1"/>
</dbReference>
<dbReference type="CDD" id="cd03487">
    <property type="entry name" value="RT_Bac_retron_II"/>
    <property type="match status" value="1"/>
</dbReference>
<dbReference type="InterPro" id="IPR000477">
    <property type="entry name" value="RT_dom"/>
</dbReference>
<accession>A0A366MUH3</accession>
<evidence type="ECO:0000256" key="1">
    <source>
        <dbReference type="ARBA" id="ARBA00012493"/>
    </source>
</evidence>
<dbReference type="GO" id="GO:0051607">
    <property type="term" value="P:defense response to virus"/>
    <property type="evidence" value="ECO:0007669"/>
    <property type="project" value="UniProtKB-KW"/>
</dbReference>
<dbReference type="Gene3D" id="3.30.70.270">
    <property type="match status" value="1"/>
</dbReference>
<evidence type="ECO:0000256" key="4">
    <source>
        <dbReference type="ARBA" id="ARBA00022723"/>
    </source>
</evidence>
<evidence type="ECO:0000256" key="8">
    <source>
        <dbReference type="ARBA" id="ARBA00034120"/>
    </source>
</evidence>
<dbReference type="InterPro" id="IPR043502">
    <property type="entry name" value="DNA/RNA_pol_sf"/>
</dbReference>
<keyword evidence="7" id="KW-0051">Antiviral defense</keyword>
<gene>
    <name evidence="11" type="ORF">CRU91_05230</name>
</gene>
<evidence type="ECO:0000256" key="9">
    <source>
        <dbReference type="ARBA" id="ARBA00048173"/>
    </source>
</evidence>